<organism evidence="2 3">
    <name type="scientific">Glycomyces endophyticus</name>
    <dbReference type="NCBI Taxonomy" id="480996"/>
    <lineage>
        <taxon>Bacteria</taxon>
        <taxon>Bacillati</taxon>
        <taxon>Actinomycetota</taxon>
        <taxon>Actinomycetes</taxon>
        <taxon>Glycomycetales</taxon>
        <taxon>Glycomycetaceae</taxon>
        <taxon>Glycomyces</taxon>
    </lineage>
</organism>
<dbReference type="PROSITE" id="PS51257">
    <property type="entry name" value="PROKAR_LIPOPROTEIN"/>
    <property type="match status" value="1"/>
</dbReference>
<gene>
    <name evidence="2" type="ORF">GCM10009830_37880</name>
</gene>
<dbReference type="RefSeq" id="WP_344489531.1">
    <property type="nucleotide sequence ID" value="NZ_BAAAQF010000017.1"/>
</dbReference>
<feature type="signal peptide" evidence="1">
    <location>
        <begin position="1"/>
        <end position="21"/>
    </location>
</feature>
<comment type="caution">
    <text evidence="2">The sequence shown here is derived from an EMBL/GenBank/DDBJ whole genome shotgun (WGS) entry which is preliminary data.</text>
</comment>
<sequence>MRRTPLSRLLPLLALPLLLTACGGEEPEEVTAEDVDRIEQAIMNGSETAWELVLLERRVGAMCMQDLGFTVNDPHTLSGSVVPDRFTGFASPYTRIPTVEQAELFGFGLWPHYLDTPAAEEMREHPELLAFTADDQGWTDPDAEAGHAEFEAESDEYQEEWSRAFHGDERHEYQEAVSEAVESGADYDEIGLELPPFGGCELETITAVYGGPELLEAEDGDYWVKPGPGESPLTSVGDGELYTELSASYADQEEAFFVCLAEGGYEGFAFDELGWLNTYDFIANGVYDAGFVVELGGEEVLVPEIPDDVRDEADDQQSLETAVAVDFARCAQDAGLRDGPEEDWALMYTERLIGKETAILAWQEEIDGYFANAQAYIEGE</sequence>
<keyword evidence="3" id="KW-1185">Reference proteome</keyword>
<feature type="chain" id="PRO_5047474524" evidence="1">
    <location>
        <begin position="22"/>
        <end position="380"/>
    </location>
</feature>
<evidence type="ECO:0000313" key="3">
    <source>
        <dbReference type="Proteomes" id="UP001499851"/>
    </source>
</evidence>
<accession>A0ABN2HEW8</accession>
<proteinExistence type="predicted"/>
<evidence type="ECO:0000256" key="1">
    <source>
        <dbReference type="SAM" id="SignalP"/>
    </source>
</evidence>
<dbReference type="EMBL" id="BAAAQF010000017">
    <property type="protein sequence ID" value="GAA1686798.1"/>
    <property type="molecule type" value="Genomic_DNA"/>
</dbReference>
<reference evidence="2 3" key="1">
    <citation type="journal article" date="2019" name="Int. J. Syst. Evol. Microbiol.">
        <title>The Global Catalogue of Microorganisms (GCM) 10K type strain sequencing project: providing services to taxonomists for standard genome sequencing and annotation.</title>
        <authorList>
            <consortium name="The Broad Institute Genomics Platform"/>
            <consortium name="The Broad Institute Genome Sequencing Center for Infectious Disease"/>
            <person name="Wu L."/>
            <person name="Ma J."/>
        </authorList>
    </citation>
    <scope>NUCLEOTIDE SEQUENCE [LARGE SCALE GENOMIC DNA]</scope>
    <source>
        <strain evidence="2 3">JCM 16001</strain>
    </source>
</reference>
<evidence type="ECO:0000313" key="2">
    <source>
        <dbReference type="EMBL" id="GAA1686798.1"/>
    </source>
</evidence>
<name>A0ABN2HEW8_9ACTN</name>
<dbReference type="Proteomes" id="UP001499851">
    <property type="component" value="Unassembled WGS sequence"/>
</dbReference>
<keyword evidence="1" id="KW-0732">Signal</keyword>
<protein>
    <submittedName>
        <fullName evidence="2">Uncharacterized protein</fullName>
    </submittedName>
</protein>